<proteinExistence type="predicted"/>
<name>A0A382V284_9ZZZZ</name>
<accession>A0A382V284</accession>
<reference evidence="1" key="1">
    <citation type="submission" date="2018-05" db="EMBL/GenBank/DDBJ databases">
        <authorList>
            <person name="Lanie J.A."/>
            <person name="Ng W.-L."/>
            <person name="Kazmierczak K.M."/>
            <person name="Andrzejewski T.M."/>
            <person name="Davidsen T.M."/>
            <person name="Wayne K.J."/>
            <person name="Tettelin H."/>
            <person name="Glass J.I."/>
            <person name="Rusch D."/>
            <person name="Podicherti R."/>
            <person name="Tsui H.-C.T."/>
            <person name="Winkler M.E."/>
        </authorList>
    </citation>
    <scope>NUCLEOTIDE SEQUENCE</scope>
</reference>
<gene>
    <name evidence="1" type="ORF">METZ01_LOCUS393453</name>
</gene>
<sequence>FPLVGSGGTEVLQEQQTAAHVVQVASPVAGRPHARVSAKAIHLKSGVVGHGDQPGCTGKSAGLDGGVLMEGGAGFGDRQL</sequence>
<dbReference type="EMBL" id="UINC01148612">
    <property type="protein sequence ID" value="SVD40599.1"/>
    <property type="molecule type" value="Genomic_DNA"/>
</dbReference>
<evidence type="ECO:0000313" key="1">
    <source>
        <dbReference type="EMBL" id="SVD40599.1"/>
    </source>
</evidence>
<organism evidence="1">
    <name type="scientific">marine metagenome</name>
    <dbReference type="NCBI Taxonomy" id="408172"/>
    <lineage>
        <taxon>unclassified sequences</taxon>
        <taxon>metagenomes</taxon>
        <taxon>ecological metagenomes</taxon>
    </lineage>
</organism>
<feature type="non-terminal residue" evidence="1">
    <location>
        <position position="1"/>
    </location>
</feature>
<protein>
    <submittedName>
        <fullName evidence="1">Uncharacterized protein</fullName>
    </submittedName>
</protein>
<dbReference type="AlphaFoldDB" id="A0A382V284"/>